<evidence type="ECO:0000256" key="6">
    <source>
        <dbReference type="ARBA" id="ARBA00022958"/>
    </source>
</evidence>
<protein>
    <submittedName>
        <fullName evidence="15">Inward rectifier potassium channel</fullName>
    </submittedName>
</protein>
<keyword evidence="5" id="KW-0851">Voltage-gated channel</keyword>
<dbReference type="InterPro" id="IPR014756">
    <property type="entry name" value="Ig_E-set"/>
</dbReference>
<feature type="transmembrane region" description="Helical" evidence="12">
    <location>
        <begin position="146"/>
        <end position="168"/>
    </location>
</feature>
<evidence type="ECO:0000256" key="12">
    <source>
        <dbReference type="SAM" id="Phobius"/>
    </source>
</evidence>
<dbReference type="InterPro" id="IPR013518">
    <property type="entry name" value="K_chnl_inward-rec_Kir_cyto"/>
</dbReference>
<name>A0A1N6ERD6_9BURK</name>
<feature type="region of interest" description="Disordered" evidence="11">
    <location>
        <begin position="1"/>
        <end position="50"/>
    </location>
</feature>
<dbReference type="Gene3D" id="1.10.287.70">
    <property type="match status" value="1"/>
</dbReference>
<accession>A0A1N6ERD6</accession>
<comment type="subcellular location">
    <subcellularLocation>
        <location evidence="1">Membrane</location>
        <topology evidence="1">Multi-pass membrane protein</topology>
    </subcellularLocation>
</comment>
<dbReference type="InterPro" id="IPR013099">
    <property type="entry name" value="K_chnl_dom"/>
</dbReference>
<proteinExistence type="predicted"/>
<evidence type="ECO:0000313" key="15">
    <source>
        <dbReference type="EMBL" id="SIN85493.1"/>
    </source>
</evidence>
<reference evidence="15 16" key="1">
    <citation type="submission" date="2016-11" db="EMBL/GenBank/DDBJ databases">
        <authorList>
            <person name="Jaros S."/>
            <person name="Januszkiewicz K."/>
            <person name="Wedrychowicz H."/>
        </authorList>
    </citation>
    <scope>NUCLEOTIDE SEQUENCE [LARGE SCALE GENOMIC DNA]</scope>
    <source>
        <strain evidence="15 16">GAS86</strain>
    </source>
</reference>
<gene>
    <name evidence="15" type="ORF">SAMN05444168_0896</name>
</gene>
<keyword evidence="9 12" id="KW-0472">Membrane</keyword>
<dbReference type="Gene3D" id="2.60.40.1400">
    <property type="entry name" value="G protein-activated inward rectifier potassium channel 1"/>
    <property type="match status" value="1"/>
</dbReference>
<feature type="domain" description="Potassium channel" evidence="13">
    <location>
        <begin position="91"/>
        <end position="170"/>
    </location>
</feature>
<dbReference type="GO" id="GO:1990573">
    <property type="term" value="P:potassium ion import across plasma membrane"/>
    <property type="evidence" value="ECO:0007669"/>
    <property type="project" value="TreeGrafter"/>
</dbReference>
<feature type="transmembrane region" description="Helical" evidence="12">
    <location>
        <begin position="83"/>
        <end position="104"/>
    </location>
</feature>
<keyword evidence="10 15" id="KW-0407">Ion channel</keyword>
<feature type="domain" description="Inward rectifier potassium channel C-terminal" evidence="14">
    <location>
        <begin position="177"/>
        <end position="331"/>
    </location>
</feature>
<dbReference type="InterPro" id="IPR016449">
    <property type="entry name" value="K_chnl_inward-rec_Kir"/>
</dbReference>
<evidence type="ECO:0000313" key="16">
    <source>
        <dbReference type="Proteomes" id="UP000184693"/>
    </source>
</evidence>
<dbReference type="PANTHER" id="PTHR11767:SF102">
    <property type="entry name" value="INWARDLY RECTIFYING POTASSIUM CHANNEL 1, ISOFORM F"/>
    <property type="match status" value="1"/>
</dbReference>
<keyword evidence="6" id="KW-0630">Potassium</keyword>
<dbReference type="OrthoDB" id="9799090at2"/>
<keyword evidence="7 12" id="KW-1133">Transmembrane helix</keyword>
<dbReference type="SUPFAM" id="SSF81324">
    <property type="entry name" value="Voltage-gated potassium channels"/>
    <property type="match status" value="1"/>
</dbReference>
<dbReference type="AlphaFoldDB" id="A0A1N6ERD6"/>
<dbReference type="PRINTS" id="PR01320">
    <property type="entry name" value="KIRCHANNEL"/>
</dbReference>
<evidence type="ECO:0000256" key="1">
    <source>
        <dbReference type="ARBA" id="ARBA00004141"/>
    </source>
</evidence>
<dbReference type="Pfam" id="PF17655">
    <property type="entry name" value="IRK_C"/>
    <property type="match status" value="1"/>
</dbReference>
<keyword evidence="4 12" id="KW-0812">Transmembrane</keyword>
<evidence type="ECO:0000256" key="2">
    <source>
        <dbReference type="ARBA" id="ARBA00022448"/>
    </source>
</evidence>
<evidence type="ECO:0000256" key="11">
    <source>
        <dbReference type="SAM" id="MobiDB-lite"/>
    </source>
</evidence>
<evidence type="ECO:0000256" key="5">
    <source>
        <dbReference type="ARBA" id="ARBA00022882"/>
    </source>
</evidence>
<dbReference type="InterPro" id="IPR041647">
    <property type="entry name" value="IRK_C"/>
</dbReference>
<dbReference type="SUPFAM" id="SSF81296">
    <property type="entry name" value="E set domains"/>
    <property type="match status" value="1"/>
</dbReference>
<keyword evidence="2" id="KW-0813">Transport</keyword>
<dbReference type="PANTHER" id="PTHR11767">
    <property type="entry name" value="INWARD RECTIFIER POTASSIUM CHANNEL"/>
    <property type="match status" value="1"/>
</dbReference>
<organism evidence="15 16">
    <name type="scientific">Paraburkholderia phenazinium</name>
    <dbReference type="NCBI Taxonomy" id="60549"/>
    <lineage>
        <taxon>Bacteria</taxon>
        <taxon>Pseudomonadati</taxon>
        <taxon>Pseudomonadota</taxon>
        <taxon>Betaproteobacteria</taxon>
        <taxon>Burkholderiales</taxon>
        <taxon>Burkholderiaceae</taxon>
        <taxon>Paraburkholderia</taxon>
    </lineage>
</organism>
<evidence type="ECO:0000259" key="13">
    <source>
        <dbReference type="Pfam" id="PF07885"/>
    </source>
</evidence>
<evidence type="ECO:0000256" key="7">
    <source>
        <dbReference type="ARBA" id="ARBA00022989"/>
    </source>
</evidence>
<keyword evidence="3" id="KW-0633">Potassium transport</keyword>
<keyword evidence="8" id="KW-0406">Ion transport</keyword>
<evidence type="ECO:0000256" key="9">
    <source>
        <dbReference type="ARBA" id="ARBA00023136"/>
    </source>
</evidence>
<evidence type="ECO:0000256" key="10">
    <source>
        <dbReference type="ARBA" id="ARBA00023303"/>
    </source>
</evidence>
<dbReference type="GO" id="GO:0034702">
    <property type="term" value="C:monoatomic ion channel complex"/>
    <property type="evidence" value="ECO:0007669"/>
    <property type="project" value="UniProtKB-KW"/>
</dbReference>
<evidence type="ECO:0000256" key="8">
    <source>
        <dbReference type="ARBA" id="ARBA00023065"/>
    </source>
</evidence>
<dbReference type="Proteomes" id="UP000184693">
    <property type="component" value="Unassembled WGS sequence"/>
</dbReference>
<evidence type="ECO:0000256" key="4">
    <source>
        <dbReference type="ARBA" id="ARBA00022692"/>
    </source>
</evidence>
<dbReference type="GO" id="GO:0005886">
    <property type="term" value="C:plasma membrane"/>
    <property type="evidence" value="ECO:0007669"/>
    <property type="project" value="TreeGrafter"/>
</dbReference>
<feature type="transmembrane region" description="Helical" evidence="12">
    <location>
        <begin position="116"/>
        <end position="134"/>
    </location>
</feature>
<sequence>MATNTSDRTTGPSSGPAPGPGSMPGTGAGTHSAAADAEATSRKRLPRGSREIPFGSRTIIAHGMPVRFWQDIYHSALVVKWPVFFVSLALMFLLLNATFASLYMLGTKPIANQFPAGFGGAFFFSVETLATVGYGDMHPQTVYAHWIATLEIFVGMSGIALATGLIFARFSRPRARIMFSRYAVVRPIDGHMTLMARAANGRQNLIAEAHGRMRLMRVETSPEGYTLRKLYDLTLVRDQHPAFLFSWTLMHIIDETSPLFGETAESMKAREASLLISIEGADDQTAQTMQARHTWEADAIRWQYKYVDLLREEEGVSHIDYVHFDEVEPLEPMAPLVPAAAIDPRAVPGA</sequence>
<dbReference type="GO" id="GO:0005242">
    <property type="term" value="F:inward rectifier potassium channel activity"/>
    <property type="evidence" value="ECO:0007669"/>
    <property type="project" value="InterPro"/>
</dbReference>
<dbReference type="EMBL" id="FSRM01000001">
    <property type="protein sequence ID" value="SIN85493.1"/>
    <property type="molecule type" value="Genomic_DNA"/>
</dbReference>
<evidence type="ECO:0000259" key="14">
    <source>
        <dbReference type="Pfam" id="PF17655"/>
    </source>
</evidence>
<dbReference type="Pfam" id="PF07885">
    <property type="entry name" value="Ion_trans_2"/>
    <property type="match status" value="1"/>
</dbReference>
<dbReference type="GO" id="GO:0034765">
    <property type="term" value="P:regulation of monoatomic ion transmembrane transport"/>
    <property type="evidence" value="ECO:0007669"/>
    <property type="project" value="TreeGrafter"/>
</dbReference>
<evidence type="ECO:0000256" key="3">
    <source>
        <dbReference type="ARBA" id="ARBA00022538"/>
    </source>
</evidence>